<dbReference type="EMBL" id="QCYY01001891">
    <property type="protein sequence ID" value="ROT74461.1"/>
    <property type="molecule type" value="Genomic_DNA"/>
</dbReference>
<sequence length="1619" mass="179429">MWVEDSQKDGDGVKVKVKLKPRSKESDKAAEEADGTSKSSRERSRLRDSPLRPIVSWRSEVRTAGQGSDAAAKDIPDGVKDLINRVKFDTSASDLLRRIKAENRAPYNPEANLRKSSHRDDGDYGRYDSRGGRYDRGGSRYDSSYRNWHGNDDPYRRSYDSYDDRKGGSRHDDNRAYSRYDVDERPYSGRYDTDDRPYRSRYDSDDKPYRGKFDSDDKPYRSKYDTDEKPYRSRYDTEDKPYRSRYDTEDKPYRSRYDTEDKPYRSRYDTDDKPYSSRYNADDKSYRSRYETDDKPSRSKYDSEDKPFRSKYSSEDKPYRSKYDTEDKPYRSKYDSEDKPYRSKYDSKDKSYINKYDTEDKPYRSKYDTEDKPYRRKYKTDTLSNEKKDDGEVSSPSKTSDTKEAPLEEGKGSDRSGQVKPDSTKIETEEGQATKDTVAEVKGSEPPVERSLDDEGGVTKTTGSRPDGKKTGDQNKQGDELTGTESHGHGSEEQHLPGNEMPEGGGPDEQCPQDQKSGDDLTTAESDHQTLRDKNISENENVESESDGHVLQDRNASGIECRADYQSSQDQLMPESVHGDNTVSMAPSATTADDNASYSATAADTNMTEATSLTAVSDTGYTSTEADVLADLPSVSTVNMTNDYSMLTDSETMTRDQKMTNGDTAKDIPDLTKDPTGCMPEITNDTIRDVSELPRDDTTRAVPQLTKDDTMRDVPELVSDIATEMKEDAKESAIKEELQGRYQDDLEVETPVGNVKNVEINVLTNGQEKTPKSVESTVQNDAAAKPTNSVTPRNIEITLLTNDAENSPKRGELLTENTATILTEKGRSSPSQMNGKDVPVLTKVKSFKDVQIVVEGKNIKDIPIMVKGDDVPRISDGKVIKDIPITIEGKEEPIVRACSAARDVPITIEGNDPQNQQNMTESHVKDVPMVIEGDGKRDVTIRIERVKDVPAAADAEKIEPVSLEAMENDLEAVGTEDESRDDQKVTEREVPIIVEADGMTLERNDEQTLEDNSDLGQDSNGDVSALSVSKGRVKASTPSSRFHEAASSGDVTTMLTLMTEGGIDVDIADDRERTALHVAADRGQLPAVLFLIEKGCNVNQTDSGRRTALHYAVEVCAVEVVAALLEGGAAADVRERARGRTPLHLATVTNSLEILKLLLKPLLEDPWHARSVLKVADKDGLTLLHLAAHGGLQEATQILISAGAEVNITDQAGYTPMHAAILSRQRKEKICSSLLELLLDSGGDLQSAGGAEFATLPHAAASVGCTRCLGVLNSRGADLDCKDSSGRTPLHFAVEYEHPETVSFLLGRNADVEAQDKRANRPLHYAIGTDSPRLVASVLEASPQRDARDRDGRTYFQHAVERRKYRALAVLAKHGITAVPDDQPAMHYCASAGSQAAVEVLLENDHDVNATDAQGRTPMHQAICAGHESLVNFLLSSGGSIRRADKNGATPLHYGVRWGGSDALLRRLVKGGSVAAVDRLGRTPLHYAASKSSVMSDMYILINNGAPLNTQDNRGLTPLHLASRLGNESLVRILLDNNARHDILDVDNFLPIDHAKEKGHICIINRLESYAAKKEREKDPRFGLYTRRTDEDEVLIQSRYKTNIPWYGSGKKGSDSPEL</sequence>
<feature type="compositionally biased region" description="Basic and acidic residues" evidence="4">
    <location>
        <begin position="39"/>
        <end position="50"/>
    </location>
</feature>
<feature type="compositionally biased region" description="Basic and acidic residues" evidence="4">
    <location>
        <begin position="437"/>
        <end position="453"/>
    </location>
</feature>
<keyword evidence="1" id="KW-0677">Repeat</keyword>
<comment type="caution">
    <text evidence="5">The sequence shown here is derived from an EMBL/GenBank/DDBJ whole genome shotgun (WGS) entry which is preliminary data.</text>
</comment>
<keyword evidence="2 3" id="KW-0040">ANK repeat</keyword>
<feature type="repeat" description="ANK" evidence="3">
    <location>
        <begin position="1480"/>
        <end position="1513"/>
    </location>
</feature>
<feature type="compositionally biased region" description="Basic and acidic residues" evidence="4">
    <location>
        <begin position="486"/>
        <end position="495"/>
    </location>
</feature>
<dbReference type="InterPro" id="IPR036770">
    <property type="entry name" value="Ankyrin_rpt-contain_sf"/>
</dbReference>
<feature type="repeat" description="ANK" evidence="3">
    <location>
        <begin position="1104"/>
        <end position="1136"/>
    </location>
</feature>
<feature type="repeat" description="ANK" evidence="3">
    <location>
        <begin position="1285"/>
        <end position="1317"/>
    </location>
</feature>
<dbReference type="Gene3D" id="1.25.40.20">
    <property type="entry name" value="Ankyrin repeat-containing domain"/>
    <property type="match status" value="4"/>
</dbReference>
<dbReference type="SUPFAM" id="SSF48403">
    <property type="entry name" value="Ankyrin repeat"/>
    <property type="match status" value="2"/>
</dbReference>
<feature type="repeat" description="ANK" evidence="3">
    <location>
        <begin position="1447"/>
        <end position="1473"/>
    </location>
</feature>
<dbReference type="PANTHER" id="PTHR24198:SF165">
    <property type="entry name" value="ANKYRIN REPEAT-CONTAINING PROTEIN-RELATED"/>
    <property type="match status" value="1"/>
</dbReference>
<feature type="compositionally biased region" description="Basic and acidic residues" evidence="4">
    <location>
        <begin position="659"/>
        <end position="673"/>
    </location>
</feature>
<protein>
    <submittedName>
        <fullName evidence="5">Ankyrin repeat protein</fullName>
    </submittedName>
</protein>
<evidence type="ECO:0000256" key="4">
    <source>
        <dbReference type="SAM" id="MobiDB-lite"/>
    </source>
</evidence>
<feature type="repeat" description="ANK" evidence="3">
    <location>
        <begin position="1179"/>
        <end position="1211"/>
    </location>
</feature>
<keyword evidence="6" id="KW-1185">Reference proteome</keyword>
<feature type="repeat" description="ANK" evidence="3">
    <location>
        <begin position="1212"/>
        <end position="1250"/>
    </location>
</feature>
<evidence type="ECO:0000256" key="3">
    <source>
        <dbReference type="PROSITE-ProRule" id="PRU00023"/>
    </source>
</evidence>
<feature type="compositionally biased region" description="Polar residues" evidence="4">
    <location>
        <begin position="579"/>
        <end position="597"/>
    </location>
</feature>
<gene>
    <name evidence="5" type="ORF">C7M84_007031</name>
</gene>
<name>A0A423TDJ5_PENVA</name>
<dbReference type="STRING" id="6689.A0A423TDJ5"/>
<feature type="region of interest" description="Disordered" evidence="4">
    <location>
        <begin position="1"/>
        <end position="79"/>
    </location>
</feature>
<feature type="compositionally biased region" description="Basic and acidic residues" evidence="4">
    <location>
        <begin position="1"/>
        <end position="14"/>
    </location>
</feature>
<dbReference type="Proteomes" id="UP000283509">
    <property type="component" value="Unassembled WGS sequence"/>
</dbReference>
<dbReference type="Pfam" id="PF00023">
    <property type="entry name" value="Ank"/>
    <property type="match status" value="1"/>
</dbReference>
<dbReference type="Pfam" id="PF12796">
    <property type="entry name" value="Ank_2"/>
    <property type="match status" value="5"/>
</dbReference>
<dbReference type="PROSITE" id="PS50088">
    <property type="entry name" value="ANK_REPEAT"/>
    <property type="match status" value="11"/>
</dbReference>
<feature type="region of interest" description="Disordered" evidence="4">
    <location>
        <begin position="659"/>
        <end position="682"/>
    </location>
</feature>
<feature type="repeat" description="ANK" evidence="3">
    <location>
        <begin position="1071"/>
        <end position="1103"/>
    </location>
</feature>
<reference evidence="5 6" key="1">
    <citation type="submission" date="2018-04" db="EMBL/GenBank/DDBJ databases">
        <authorList>
            <person name="Zhang X."/>
            <person name="Yuan J."/>
            <person name="Li F."/>
            <person name="Xiang J."/>
        </authorList>
    </citation>
    <scope>NUCLEOTIDE SEQUENCE [LARGE SCALE GENOMIC DNA]</scope>
    <source>
        <tissue evidence="5">Muscle</tissue>
    </source>
</reference>
<feature type="repeat" description="ANK" evidence="3">
    <location>
        <begin position="1381"/>
        <end position="1413"/>
    </location>
</feature>
<dbReference type="PANTHER" id="PTHR24198">
    <property type="entry name" value="ANKYRIN REPEAT AND PROTEIN KINASE DOMAIN-CONTAINING PROTEIN"/>
    <property type="match status" value="1"/>
</dbReference>
<accession>A0A423TDJ5</accession>
<evidence type="ECO:0000313" key="6">
    <source>
        <dbReference type="Proteomes" id="UP000283509"/>
    </source>
</evidence>
<dbReference type="InterPro" id="IPR002110">
    <property type="entry name" value="Ankyrin_rpt"/>
</dbReference>
<feature type="repeat" description="ANK" evidence="3">
    <location>
        <begin position="1414"/>
        <end position="1446"/>
    </location>
</feature>
<feature type="compositionally biased region" description="Basic and acidic residues" evidence="4">
    <location>
        <begin position="118"/>
        <end position="139"/>
    </location>
</feature>
<feature type="compositionally biased region" description="Basic and acidic residues" evidence="4">
    <location>
        <begin position="22"/>
        <end position="31"/>
    </location>
</feature>
<reference evidence="5 6" key="2">
    <citation type="submission" date="2019-01" db="EMBL/GenBank/DDBJ databases">
        <title>The decoding of complex shrimp genome reveals the adaptation for benthos swimmer, frequently molting mechanism and breeding impact on genome.</title>
        <authorList>
            <person name="Sun Y."/>
            <person name="Gao Y."/>
            <person name="Yu Y."/>
        </authorList>
    </citation>
    <scope>NUCLEOTIDE SEQUENCE [LARGE SCALE GENOMIC DNA]</scope>
    <source>
        <tissue evidence="5">Muscle</tissue>
    </source>
</reference>
<evidence type="ECO:0000313" key="5">
    <source>
        <dbReference type="EMBL" id="ROT74461.1"/>
    </source>
</evidence>
<feature type="compositionally biased region" description="Basic and acidic residues" evidence="4">
    <location>
        <begin position="466"/>
        <end position="479"/>
    </location>
</feature>
<feature type="compositionally biased region" description="Basic and acidic residues" evidence="4">
    <location>
        <begin position="400"/>
        <end position="414"/>
    </location>
</feature>
<organism evidence="5 6">
    <name type="scientific">Penaeus vannamei</name>
    <name type="common">Whiteleg shrimp</name>
    <name type="synonym">Litopenaeus vannamei</name>
    <dbReference type="NCBI Taxonomy" id="6689"/>
    <lineage>
        <taxon>Eukaryota</taxon>
        <taxon>Metazoa</taxon>
        <taxon>Ecdysozoa</taxon>
        <taxon>Arthropoda</taxon>
        <taxon>Crustacea</taxon>
        <taxon>Multicrustacea</taxon>
        <taxon>Malacostraca</taxon>
        <taxon>Eumalacostraca</taxon>
        <taxon>Eucarida</taxon>
        <taxon>Decapoda</taxon>
        <taxon>Dendrobranchiata</taxon>
        <taxon>Penaeoidea</taxon>
        <taxon>Penaeidae</taxon>
        <taxon>Penaeus</taxon>
    </lineage>
</organism>
<feature type="region of interest" description="Disordered" evidence="4">
    <location>
        <begin position="97"/>
        <end position="597"/>
    </location>
</feature>
<feature type="repeat" description="ANK" evidence="3">
    <location>
        <begin position="1514"/>
        <end position="1546"/>
    </location>
</feature>
<dbReference type="SMART" id="SM00248">
    <property type="entry name" value="ANK"/>
    <property type="match status" value="15"/>
</dbReference>
<feature type="region of interest" description="Disordered" evidence="4">
    <location>
        <begin position="998"/>
        <end position="1047"/>
    </location>
</feature>
<proteinExistence type="predicted"/>
<feature type="compositionally biased region" description="Basic and acidic residues" evidence="4">
    <location>
        <begin position="149"/>
        <end position="373"/>
    </location>
</feature>
<evidence type="ECO:0000256" key="1">
    <source>
        <dbReference type="ARBA" id="ARBA00022737"/>
    </source>
</evidence>
<feature type="region of interest" description="Disordered" evidence="4">
    <location>
        <begin position="769"/>
        <end position="788"/>
    </location>
</feature>
<feature type="compositionally biased region" description="Basic and acidic residues" evidence="4">
    <location>
        <begin position="525"/>
        <end position="537"/>
    </location>
</feature>
<feature type="repeat" description="ANK" evidence="3">
    <location>
        <begin position="1138"/>
        <end position="1160"/>
    </location>
</feature>
<evidence type="ECO:0000256" key="2">
    <source>
        <dbReference type="ARBA" id="ARBA00023043"/>
    </source>
</evidence>
<dbReference type="OrthoDB" id="20872at2759"/>
<dbReference type="PROSITE" id="PS50297">
    <property type="entry name" value="ANK_REP_REGION"/>
    <property type="match status" value="9"/>
</dbReference>
<dbReference type="PRINTS" id="PR01415">
    <property type="entry name" value="ANKYRIN"/>
</dbReference>